<feature type="transmembrane region" description="Helical" evidence="1">
    <location>
        <begin position="55"/>
        <end position="72"/>
    </location>
</feature>
<gene>
    <name evidence="2" type="ORF">A2V49_04080</name>
</gene>
<accession>A0A1F4UMB3</accession>
<keyword evidence="1" id="KW-0472">Membrane</keyword>
<dbReference type="AlphaFoldDB" id="A0A1F4UMB3"/>
<keyword evidence="1" id="KW-0812">Transmembrane</keyword>
<reference evidence="2 3" key="1">
    <citation type="journal article" date="2016" name="Nat. Commun.">
        <title>Thousands of microbial genomes shed light on interconnected biogeochemical processes in an aquifer system.</title>
        <authorList>
            <person name="Anantharaman K."/>
            <person name="Brown C.T."/>
            <person name="Hug L.A."/>
            <person name="Sharon I."/>
            <person name="Castelle C.J."/>
            <person name="Probst A.J."/>
            <person name="Thomas B.C."/>
            <person name="Singh A."/>
            <person name="Wilkins M.J."/>
            <person name="Karaoz U."/>
            <person name="Brodie E.L."/>
            <person name="Williams K.H."/>
            <person name="Hubbard S.S."/>
            <person name="Banfield J.F."/>
        </authorList>
    </citation>
    <scope>NUCLEOTIDE SEQUENCE [LARGE SCALE GENOMIC DNA]</scope>
</reference>
<feature type="transmembrane region" description="Helical" evidence="1">
    <location>
        <begin position="124"/>
        <end position="146"/>
    </location>
</feature>
<dbReference type="EMBL" id="MEUV01000015">
    <property type="protein sequence ID" value="OGC46098.1"/>
    <property type="molecule type" value="Genomic_DNA"/>
</dbReference>
<dbReference type="Proteomes" id="UP000178615">
    <property type="component" value="Unassembled WGS sequence"/>
</dbReference>
<feature type="transmembrane region" description="Helical" evidence="1">
    <location>
        <begin position="84"/>
        <end position="104"/>
    </location>
</feature>
<feature type="transmembrane region" description="Helical" evidence="1">
    <location>
        <begin position="5"/>
        <end position="24"/>
    </location>
</feature>
<organism evidence="2 3">
    <name type="scientific">candidate division WWE3 bacterium RBG_19FT_COMBO_34_6</name>
    <dbReference type="NCBI Taxonomy" id="1802612"/>
    <lineage>
        <taxon>Bacteria</taxon>
        <taxon>Katanobacteria</taxon>
    </lineage>
</organism>
<proteinExistence type="predicted"/>
<evidence type="ECO:0008006" key="4">
    <source>
        <dbReference type="Google" id="ProtNLM"/>
    </source>
</evidence>
<sequence length="153" mass="17159">MRKYLLYIQSIILLSGTIFAWVTVYKDFARFYNLYGTVTKISGCVIPNPVTTPCFYGAFAFLTAFIISLFILKKPDNFLLQKRLIILLIAGTIFAWSNFGYEVYKFYLASNVDKISCSGVPTENVFATPCFVGACIFLSGLLASIFTKKCARS</sequence>
<comment type="caution">
    <text evidence="2">The sequence shown here is derived from an EMBL/GenBank/DDBJ whole genome shotgun (WGS) entry which is preliminary data.</text>
</comment>
<keyword evidence="1" id="KW-1133">Transmembrane helix</keyword>
<name>A0A1F4UMB3_UNCKA</name>
<evidence type="ECO:0000313" key="3">
    <source>
        <dbReference type="Proteomes" id="UP000178615"/>
    </source>
</evidence>
<evidence type="ECO:0000256" key="1">
    <source>
        <dbReference type="SAM" id="Phobius"/>
    </source>
</evidence>
<protein>
    <recommendedName>
        <fullName evidence="4">Vitamin K epoxide reductase domain-containing protein</fullName>
    </recommendedName>
</protein>
<evidence type="ECO:0000313" key="2">
    <source>
        <dbReference type="EMBL" id="OGC46098.1"/>
    </source>
</evidence>